<dbReference type="Proteomes" id="UP001604336">
    <property type="component" value="Unassembled WGS sequence"/>
</dbReference>
<accession>A0ABD1RV38</accession>
<keyword evidence="4" id="KW-0325">Glycoprotein</keyword>
<gene>
    <name evidence="6" type="ORF">Adt_27917</name>
</gene>
<dbReference type="InterPro" id="IPR001087">
    <property type="entry name" value="GDSL"/>
</dbReference>
<dbReference type="Pfam" id="PF00657">
    <property type="entry name" value="Lipase_GDSL"/>
    <property type="match status" value="1"/>
</dbReference>
<feature type="signal peptide" evidence="5">
    <location>
        <begin position="1"/>
        <end position="24"/>
    </location>
</feature>
<name>A0ABD1RV38_9LAMI</name>
<dbReference type="EMBL" id="JBFOLK010000008">
    <property type="protein sequence ID" value="KAL2492289.1"/>
    <property type="molecule type" value="Genomic_DNA"/>
</dbReference>
<dbReference type="InterPro" id="IPR036514">
    <property type="entry name" value="SGNH_hydro_sf"/>
</dbReference>
<evidence type="ECO:0000256" key="3">
    <source>
        <dbReference type="ARBA" id="ARBA00022801"/>
    </source>
</evidence>
<dbReference type="SUPFAM" id="SSF52266">
    <property type="entry name" value="SGNH hydrolase"/>
    <property type="match status" value="1"/>
</dbReference>
<proteinExistence type="inferred from homology"/>
<evidence type="ECO:0000256" key="2">
    <source>
        <dbReference type="ARBA" id="ARBA00022729"/>
    </source>
</evidence>
<evidence type="ECO:0000313" key="6">
    <source>
        <dbReference type="EMBL" id="KAL2492289.1"/>
    </source>
</evidence>
<evidence type="ECO:0000313" key="7">
    <source>
        <dbReference type="Proteomes" id="UP001604336"/>
    </source>
</evidence>
<comment type="similarity">
    <text evidence="1">Belongs to the 'GDSL' lipolytic enzyme family.</text>
</comment>
<dbReference type="Gene3D" id="3.40.50.1110">
    <property type="entry name" value="SGNH hydrolase"/>
    <property type="match status" value="1"/>
</dbReference>
<dbReference type="PANTHER" id="PTHR22835:SF557">
    <property type="entry name" value="LIPASE_HYDROLASE FAMILY PROTEIN, PUTATIVE, EXPRESSED-RELATED"/>
    <property type="match status" value="1"/>
</dbReference>
<dbReference type="AlphaFoldDB" id="A0ABD1RV38"/>
<protein>
    <submittedName>
        <fullName evidence="6">GDSL esterase/lipase</fullName>
    </submittedName>
</protein>
<dbReference type="InterPro" id="IPR035669">
    <property type="entry name" value="SGNH_plant_lipase-like"/>
</dbReference>
<organism evidence="6 7">
    <name type="scientific">Abeliophyllum distichum</name>
    <dbReference type="NCBI Taxonomy" id="126358"/>
    <lineage>
        <taxon>Eukaryota</taxon>
        <taxon>Viridiplantae</taxon>
        <taxon>Streptophyta</taxon>
        <taxon>Embryophyta</taxon>
        <taxon>Tracheophyta</taxon>
        <taxon>Spermatophyta</taxon>
        <taxon>Magnoliopsida</taxon>
        <taxon>eudicotyledons</taxon>
        <taxon>Gunneridae</taxon>
        <taxon>Pentapetalae</taxon>
        <taxon>asterids</taxon>
        <taxon>lamiids</taxon>
        <taxon>Lamiales</taxon>
        <taxon>Oleaceae</taxon>
        <taxon>Forsythieae</taxon>
        <taxon>Abeliophyllum</taxon>
    </lineage>
</organism>
<dbReference type="PANTHER" id="PTHR22835">
    <property type="entry name" value="ZINC FINGER FYVE DOMAIN CONTAINING PROTEIN"/>
    <property type="match status" value="1"/>
</dbReference>
<keyword evidence="3" id="KW-0378">Hydrolase</keyword>
<evidence type="ECO:0000256" key="4">
    <source>
        <dbReference type="ARBA" id="ARBA00023180"/>
    </source>
</evidence>
<sequence>MASPSQILALLLFSTFLFSSLSSATYPPRRPFKKIYAFGDSYTDTGNTRTATGPIIFNYVSNPPYGVTYFHHSTNRYSDGRLVIDFVAEALSLPFLPPYVNHTADTSHGVNFAVAGATAIKHSFFVKNNLTLNLVPQTLQTQLSWFNKLLESKESKEDLDESLIWVGEIGANDYSCSIGSHFPRKTIQALGINSLTRFLRALLNKGAKYIVVQGLPPMGCLTYSFMLSSPDDRDELGCVASMNKQVSTHNAALQAKLNILREEFPKSVIVYADFYNAHLTVLKNAKKYGLKELYKACCGYGGRMYNFDLFNCCGSPSSSSCDNPSQYINWDGAHLTEAVHKVMAASFLNGTDCHPPFNYLLNKKLQSG</sequence>
<evidence type="ECO:0000256" key="1">
    <source>
        <dbReference type="ARBA" id="ARBA00008668"/>
    </source>
</evidence>
<dbReference type="GO" id="GO:0016787">
    <property type="term" value="F:hydrolase activity"/>
    <property type="evidence" value="ECO:0007669"/>
    <property type="project" value="UniProtKB-KW"/>
</dbReference>
<comment type="caution">
    <text evidence="6">The sequence shown here is derived from an EMBL/GenBank/DDBJ whole genome shotgun (WGS) entry which is preliminary data.</text>
</comment>
<keyword evidence="7" id="KW-1185">Reference proteome</keyword>
<keyword evidence="2 5" id="KW-0732">Signal</keyword>
<evidence type="ECO:0000256" key="5">
    <source>
        <dbReference type="SAM" id="SignalP"/>
    </source>
</evidence>
<reference evidence="7" key="1">
    <citation type="submission" date="2024-07" db="EMBL/GenBank/DDBJ databases">
        <title>Two chromosome-level genome assemblies of Korean endemic species Abeliophyllum distichum and Forsythia ovata (Oleaceae).</title>
        <authorList>
            <person name="Jang H."/>
        </authorList>
    </citation>
    <scope>NUCLEOTIDE SEQUENCE [LARGE SCALE GENOMIC DNA]</scope>
</reference>
<feature type="chain" id="PRO_5044759368" evidence="5">
    <location>
        <begin position="25"/>
        <end position="368"/>
    </location>
</feature>
<dbReference type="CDD" id="cd01837">
    <property type="entry name" value="SGNH_plant_lipase_like"/>
    <property type="match status" value="1"/>
</dbReference>